<accession>A0ABM7PE77</accession>
<dbReference type="InterPro" id="IPR016161">
    <property type="entry name" value="Ald_DH/histidinol_DH"/>
</dbReference>
<dbReference type="EMBL" id="AP024488">
    <property type="protein sequence ID" value="BCS95526.1"/>
    <property type="molecule type" value="Genomic_DNA"/>
</dbReference>
<feature type="domain" description="Aldehyde dehydrogenase" evidence="2">
    <location>
        <begin position="14"/>
        <end position="273"/>
    </location>
</feature>
<keyword evidence="4" id="KW-1185">Reference proteome</keyword>
<dbReference type="InterPro" id="IPR016163">
    <property type="entry name" value="Ald_DH_C"/>
</dbReference>
<evidence type="ECO:0000256" key="1">
    <source>
        <dbReference type="ARBA" id="ARBA00023002"/>
    </source>
</evidence>
<name>A0ABM7PE77_9BACT</name>
<dbReference type="CDD" id="cd07122">
    <property type="entry name" value="ALDH_F20_ACDH"/>
    <property type="match status" value="1"/>
</dbReference>
<proteinExistence type="predicted"/>
<dbReference type="SUPFAM" id="SSF53720">
    <property type="entry name" value="ALDH-like"/>
    <property type="match status" value="1"/>
</dbReference>
<dbReference type="PANTHER" id="PTHR11699">
    <property type="entry name" value="ALDEHYDE DEHYDROGENASE-RELATED"/>
    <property type="match status" value="1"/>
</dbReference>
<dbReference type="Gene3D" id="3.40.605.10">
    <property type="entry name" value="Aldehyde Dehydrogenase, Chain A, domain 1"/>
    <property type="match status" value="1"/>
</dbReference>
<evidence type="ECO:0000259" key="2">
    <source>
        <dbReference type="Pfam" id="PF00171"/>
    </source>
</evidence>
<dbReference type="InterPro" id="IPR016162">
    <property type="entry name" value="Ald_DH_N"/>
</dbReference>
<dbReference type="RefSeq" id="WP_236891769.1">
    <property type="nucleotide sequence ID" value="NZ_AP024488.1"/>
</dbReference>
<gene>
    <name evidence="3" type="ORF">DSLASN_11580</name>
</gene>
<organism evidence="3 4">
    <name type="scientific">Desulfoluna limicola</name>
    <dbReference type="NCBI Taxonomy" id="2810562"/>
    <lineage>
        <taxon>Bacteria</taxon>
        <taxon>Pseudomonadati</taxon>
        <taxon>Thermodesulfobacteriota</taxon>
        <taxon>Desulfobacteria</taxon>
        <taxon>Desulfobacterales</taxon>
        <taxon>Desulfolunaceae</taxon>
        <taxon>Desulfoluna</taxon>
    </lineage>
</organism>
<evidence type="ECO:0000313" key="4">
    <source>
        <dbReference type="Proteomes" id="UP001320148"/>
    </source>
</evidence>
<dbReference type="InterPro" id="IPR015590">
    <property type="entry name" value="Aldehyde_DH_dom"/>
</dbReference>
<sequence>MTIIDNDLLSIQEARILAENAFEAQKRLATFSQEKLDEIVECVADAAQEHVQRFAVLSHEETDYGKWQDKCIKNTFVCGDVRNHLKGMRCVGIIGEDPQKRMMDIGVPVGVVVALCPATSPVSTTIYKTLIAIKSGNAVVFSPHPRARKTIGKVLDILINAAEAKGLPEGCLTYLHTVTSAGTKELMMHKGTSLIINTGVPSMLKLAYKAGKPVIYGGTGNGPAFIERTADIAQAVKDIIASKTFDNGIAPSAEQSIVVDGCIAQEVKRELKSNGAYFMTEEESQTFATLFFCPNGKLNPGMVGVSAKTLALRAGFSVPDDVTVLIAERKYVSDTDPYAKEMLCPVLAYYVEDDWMHACEKCIELLVTERNGHTLVIHSNDQDVICQFALKKPVGRLLVNTPATFGGLGATTNLFPSMTLGSGSAGDGITSDNVSPLNLIYVRKVGYGVRKIDAIGTDIPHDEAPSLVNATKGAGDNELNMQSFQRLLDEAIKTIGGSK</sequence>
<dbReference type="Proteomes" id="UP001320148">
    <property type="component" value="Chromosome"/>
</dbReference>
<dbReference type="Gene3D" id="3.40.309.10">
    <property type="entry name" value="Aldehyde Dehydrogenase, Chain A, domain 2"/>
    <property type="match status" value="1"/>
</dbReference>
<reference evidence="3 4" key="1">
    <citation type="submission" date="2021-02" db="EMBL/GenBank/DDBJ databases">
        <title>Complete genome of Desulfoluna sp. strain ASN36.</title>
        <authorList>
            <person name="Takahashi A."/>
            <person name="Kojima H."/>
            <person name="Fukui M."/>
        </authorList>
    </citation>
    <scope>NUCLEOTIDE SEQUENCE [LARGE SCALE GENOMIC DNA]</scope>
    <source>
        <strain evidence="3 4">ASN36</strain>
    </source>
</reference>
<evidence type="ECO:0000313" key="3">
    <source>
        <dbReference type="EMBL" id="BCS95526.1"/>
    </source>
</evidence>
<protein>
    <submittedName>
        <fullName evidence="3">Aldehyde dehydrogenase</fullName>
    </submittedName>
</protein>
<keyword evidence="1" id="KW-0560">Oxidoreductase</keyword>
<dbReference type="Pfam" id="PF00171">
    <property type="entry name" value="Aldedh"/>
    <property type="match status" value="1"/>
</dbReference>